<organism evidence="2 3">
    <name type="scientific">Dovyalis caffra</name>
    <dbReference type="NCBI Taxonomy" id="77055"/>
    <lineage>
        <taxon>Eukaryota</taxon>
        <taxon>Viridiplantae</taxon>
        <taxon>Streptophyta</taxon>
        <taxon>Embryophyta</taxon>
        <taxon>Tracheophyta</taxon>
        <taxon>Spermatophyta</taxon>
        <taxon>Magnoliopsida</taxon>
        <taxon>eudicotyledons</taxon>
        <taxon>Gunneridae</taxon>
        <taxon>Pentapetalae</taxon>
        <taxon>rosids</taxon>
        <taxon>fabids</taxon>
        <taxon>Malpighiales</taxon>
        <taxon>Salicaceae</taxon>
        <taxon>Flacourtieae</taxon>
        <taxon>Dovyalis</taxon>
    </lineage>
</organism>
<dbReference type="EMBL" id="CAWUPB010000058">
    <property type="protein sequence ID" value="CAK7323025.1"/>
    <property type="molecule type" value="Genomic_DNA"/>
</dbReference>
<keyword evidence="1" id="KW-0732">Signal</keyword>
<sequence>MENAWKIINNARMALALLLRIEMQRLKMCISLNVLPDYLLQQSYHVLYVGQNLVQPEVCCHVVIDFVIHESKNGLITCFQTFFCLVAFEEMRLSSENTGLVFWIVRTQVPFVYFDVFIFTLWMITVEKFSSDAAADDSCRHPGEEFQPVLHARLVFQS</sequence>
<dbReference type="AlphaFoldDB" id="A0AAV1QQH8"/>
<evidence type="ECO:0000313" key="3">
    <source>
        <dbReference type="Proteomes" id="UP001314170"/>
    </source>
</evidence>
<dbReference type="Proteomes" id="UP001314170">
    <property type="component" value="Unassembled WGS sequence"/>
</dbReference>
<gene>
    <name evidence="2" type="ORF">DCAF_LOCUS640</name>
</gene>
<proteinExistence type="predicted"/>
<evidence type="ECO:0000256" key="1">
    <source>
        <dbReference type="SAM" id="SignalP"/>
    </source>
</evidence>
<feature type="chain" id="PRO_5043707407" evidence="1">
    <location>
        <begin position="17"/>
        <end position="158"/>
    </location>
</feature>
<protein>
    <submittedName>
        <fullName evidence="2">Uncharacterized protein</fullName>
    </submittedName>
</protein>
<accession>A0AAV1QQH8</accession>
<name>A0AAV1QQH8_9ROSI</name>
<comment type="caution">
    <text evidence="2">The sequence shown here is derived from an EMBL/GenBank/DDBJ whole genome shotgun (WGS) entry which is preliminary data.</text>
</comment>
<reference evidence="2 3" key="1">
    <citation type="submission" date="2024-01" db="EMBL/GenBank/DDBJ databases">
        <authorList>
            <person name="Waweru B."/>
        </authorList>
    </citation>
    <scope>NUCLEOTIDE SEQUENCE [LARGE SCALE GENOMIC DNA]</scope>
</reference>
<feature type="signal peptide" evidence="1">
    <location>
        <begin position="1"/>
        <end position="16"/>
    </location>
</feature>
<evidence type="ECO:0000313" key="2">
    <source>
        <dbReference type="EMBL" id="CAK7323025.1"/>
    </source>
</evidence>
<keyword evidence="3" id="KW-1185">Reference proteome</keyword>